<protein>
    <submittedName>
        <fullName evidence="3">Rrf2 family protein</fullName>
    </submittedName>
</protein>
<dbReference type="eggNOG" id="COG1959">
    <property type="taxonomic scope" value="Bacteria"/>
</dbReference>
<dbReference type="InterPro" id="IPR036390">
    <property type="entry name" value="WH_DNA-bd_sf"/>
</dbReference>
<gene>
    <name evidence="3" type="ORF">HMPREF9465_01409</name>
</gene>
<dbReference type="InterPro" id="IPR000944">
    <property type="entry name" value="Tscrpt_reg_Rrf2"/>
</dbReference>
<dbReference type="Proteomes" id="UP000005835">
    <property type="component" value="Unassembled WGS sequence"/>
</dbReference>
<dbReference type="RefSeq" id="WP_005435477.1">
    <property type="nucleotide sequence ID" value="NZ_JH815516.1"/>
</dbReference>
<proteinExistence type="predicted"/>
<evidence type="ECO:0000256" key="1">
    <source>
        <dbReference type="ARBA" id="ARBA00023125"/>
    </source>
</evidence>
<sequence>MHLKRFTDLGLRILMHLANEADPETPHSVPELSRFLCWNQNLVIKTANAMVKAGWLSAVRGRHGGLRLACKPEDLRIGDVVRTLEDNDMLVDCNEPPCPFAGRCVLIDALARAREAFYKELNQYTLADLRRSGPGKGVSNLMCSRAQTISDEPADNPGGSEHRMEQASVRQQA</sequence>
<keyword evidence="4" id="KW-1185">Reference proteome</keyword>
<dbReference type="PROSITE" id="PS51197">
    <property type="entry name" value="HTH_RRF2_2"/>
    <property type="match status" value="1"/>
</dbReference>
<dbReference type="HOGENOM" id="CLU_107144_2_0_4"/>
<keyword evidence="1" id="KW-0238">DNA-binding</keyword>
<reference evidence="3 4" key="1">
    <citation type="submission" date="2012-05" db="EMBL/GenBank/DDBJ databases">
        <title>The Genome Sequence of Sutterella wadsworthensis 2_1_59BFAA.</title>
        <authorList>
            <consortium name="The Broad Institute Genome Sequencing Platform"/>
            <person name="Earl A."/>
            <person name="Ward D."/>
            <person name="Feldgarden M."/>
            <person name="Gevers D."/>
            <person name="Daigneault M."/>
            <person name="Strauss J."/>
            <person name="Allen-Vercoe E."/>
            <person name="Walker B."/>
            <person name="Young S.K."/>
            <person name="Zeng Q."/>
            <person name="Gargeya S."/>
            <person name="Fitzgerald M."/>
            <person name="Haas B."/>
            <person name="Abouelleil A."/>
            <person name="Alvarado L."/>
            <person name="Arachchi H.M."/>
            <person name="Berlin A.M."/>
            <person name="Chapman S.B."/>
            <person name="Goldberg J."/>
            <person name="Griggs A."/>
            <person name="Gujja S."/>
            <person name="Hansen M."/>
            <person name="Howarth C."/>
            <person name="Imamovic A."/>
            <person name="Larimer J."/>
            <person name="McCowen C."/>
            <person name="Montmayeur A."/>
            <person name="Murphy C."/>
            <person name="Neiman D."/>
            <person name="Pearson M."/>
            <person name="Priest M."/>
            <person name="Roberts A."/>
            <person name="Saif S."/>
            <person name="Shea T."/>
            <person name="Sisk P."/>
            <person name="Sykes S."/>
            <person name="Wortman J."/>
            <person name="Nusbaum C."/>
            <person name="Birren B."/>
        </authorList>
    </citation>
    <scope>NUCLEOTIDE SEQUENCE [LARGE SCALE GENOMIC DNA]</scope>
    <source>
        <strain evidence="3 4">2_1_59BFAA</strain>
    </source>
</reference>
<feature type="region of interest" description="Disordered" evidence="2">
    <location>
        <begin position="149"/>
        <end position="173"/>
    </location>
</feature>
<dbReference type="GO" id="GO:0005829">
    <property type="term" value="C:cytosol"/>
    <property type="evidence" value="ECO:0007669"/>
    <property type="project" value="TreeGrafter"/>
</dbReference>
<dbReference type="GO" id="GO:0003700">
    <property type="term" value="F:DNA-binding transcription factor activity"/>
    <property type="evidence" value="ECO:0007669"/>
    <property type="project" value="TreeGrafter"/>
</dbReference>
<evidence type="ECO:0000313" key="4">
    <source>
        <dbReference type="Proteomes" id="UP000005835"/>
    </source>
</evidence>
<dbReference type="PANTHER" id="PTHR33221:SF4">
    <property type="entry name" value="HTH-TYPE TRANSCRIPTIONAL REPRESSOR NSRR"/>
    <property type="match status" value="1"/>
</dbReference>
<dbReference type="AlphaFoldDB" id="K1JLE2"/>
<dbReference type="InterPro" id="IPR036388">
    <property type="entry name" value="WH-like_DNA-bd_sf"/>
</dbReference>
<accession>K1JLE2</accession>
<name>K1JLE2_9BURK</name>
<comment type="caution">
    <text evidence="3">The sequence shown here is derived from an EMBL/GenBank/DDBJ whole genome shotgun (WGS) entry which is preliminary data.</text>
</comment>
<organism evidence="3 4">
    <name type="scientific">Sutterella wadsworthensis 2_1_59BFAA</name>
    <dbReference type="NCBI Taxonomy" id="742823"/>
    <lineage>
        <taxon>Bacteria</taxon>
        <taxon>Pseudomonadati</taxon>
        <taxon>Pseudomonadota</taxon>
        <taxon>Betaproteobacteria</taxon>
        <taxon>Burkholderiales</taxon>
        <taxon>Sutterellaceae</taxon>
        <taxon>Sutterella</taxon>
    </lineage>
</organism>
<dbReference type="PATRIC" id="fig|742823.3.peg.1398"/>
<dbReference type="Gene3D" id="1.10.10.10">
    <property type="entry name" value="Winged helix-like DNA-binding domain superfamily/Winged helix DNA-binding domain"/>
    <property type="match status" value="1"/>
</dbReference>
<evidence type="ECO:0000313" key="3">
    <source>
        <dbReference type="EMBL" id="EKB31026.1"/>
    </source>
</evidence>
<dbReference type="PANTHER" id="PTHR33221">
    <property type="entry name" value="WINGED HELIX-TURN-HELIX TRANSCRIPTIONAL REGULATOR, RRF2 FAMILY"/>
    <property type="match status" value="1"/>
</dbReference>
<evidence type="ECO:0000256" key="2">
    <source>
        <dbReference type="SAM" id="MobiDB-lite"/>
    </source>
</evidence>
<dbReference type="EMBL" id="ADMG01000032">
    <property type="protein sequence ID" value="EKB31026.1"/>
    <property type="molecule type" value="Genomic_DNA"/>
</dbReference>
<dbReference type="GO" id="GO:0003677">
    <property type="term" value="F:DNA binding"/>
    <property type="evidence" value="ECO:0007669"/>
    <property type="project" value="UniProtKB-KW"/>
</dbReference>
<dbReference type="Pfam" id="PF02082">
    <property type="entry name" value="Rrf2"/>
    <property type="match status" value="1"/>
</dbReference>
<dbReference type="STRING" id="742823.HMPREF9465_01409"/>
<dbReference type="OrthoDB" id="9795923at2"/>
<dbReference type="SUPFAM" id="SSF46785">
    <property type="entry name" value="Winged helix' DNA-binding domain"/>
    <property type="match status" value="1"/>
</dbReference>